<dbReference type="EMBL" id="DQVE01000043">
    <property type="protein sequence ID" value="HIP98522.1"/>
    <property type="molecule type" value="Genomic_DNA"/>
</dbReference>
<organism evidence="1 2">
    <name type="scientific">Aquifex aeolicus</name>
    <dbReference type="NCBI Taxonomy" id="63363"/>
    <lineage>
        <taxon>Bacteria</taxon>
        <taxon>Pseudomonadati</taxon>
        <taxon>Aquificota</taxon>
        <taxon>Aquificia</taxon>
        <taxon>Aquificales</taxon>
        <taxon>Aquificaceae</taxon>
        <taxon>Aquifex</taxon>
    </lineage>
</organism>
<accession>A0A9D0YRP9</accession>
<dbReference type="InterPro" id="IPR027396">
    <property type="entry name" value="DsrEFH-like"/>
</dbReference>
<reference evidence="1" key="1">
    <citation type="journal article" date="2020" name="ISME J.">
        <title>Gammaproteobacteria mediating utilization of methyl-, sulfur- and petroleum organic compounds in deep ocean hydrothermal plumes.</title>
        <authorList>
            <person name="Zhou Z."/>
            <person name="Liu Y."/>
            <person name="Pan J."/>
            <person name="Cron B.R."/>
            <person name="Toner B.M."/>
            <person name="Anantharaman K."/>
            <person name="Breier J.A."/>
            <person name="Dick G.J."/>
            <person name="Li M."/>
        </authorList>
    </citation>
    <scope>NUCLEOTIDE SEQUENCE</scope>
    <source>
        <strain evidence="1">SZUA-1501</strain>
    </source>
</reference>
<sequence length="114" mass="13353">MLVAVVLKSDPFSWRAVQAFKIASALSFKAKVYFVTIKEGVYFLTDWRPTELGYEDFRTYKVNRENVTFVVDKDDFEVRGLSEERLWIADFKMIMADEREIADILDKTQVVGVW</sequence>
<comment type="caution">
    <text evidence="1">The sequence shown here is derived from an EMBL/GenBank/DDBJ whole genome shotgun (WGS) entry which is preliminary data.</text>
</comment>
<dbReference type="Proteomes" id="UP000606463">
    <property type="component" value="Unassembled WGS sequence"/>
</dbReference>
<evidence type="ECO:0000313" key="2">
    <source>
        <dbReference type="Proteomes" id="UP000606463"/>
    </source>
</evidence>
<proteinExistence type="predicted"/>
<evidence type="ECO:0000313" key="1">
    <source>
        <dbReference type="EMBL" id="HIP98522.1"/>
    </source>
</evidence>
<name>A0A9D0YRP9_AQUAO</name>
<dbReference type="Gene3D" id="3.40.1260.10">
    <property type="entry name" value="DsrEFH-like"/>
    <property type="match status" value="1"/>
</dbReference>
<gene>
    <name evidence="1" type="ORF">EYH37_04070</name>
</gene>
<evidence type="ECO:0008006" key="3">
    <source>
        <dbReference type="Google" id="ProtNLM"/>
    </source>
</evidence>
<dbReference type="AlphaFoldDB" id="A0A9D0YRP9"/>
<protein>
    <recommendedName>
        <fullName evidence="3">Sulfur reduction protein DsrE</fullName>
    </recommendedName>
</protein>